<dbReference type="SUPFAM" id="SSF53098">
    <property type="entry name" value="Ribonuclease H-like"/>
    <property type="match status" value="1"/>
</dbReference>
<dbReference type="PANTHER" id="PTHR47611:SF3">
    <property type="entry name" value="HAT C-TERMINAL DIMERISATION DOMAIN-CONTAINING PROTEIN"/>
    <property type="match status" value="1"/>
</dbReference>
<keyword evidence="4" id="KW-1185">Reference proteome</keyword>
<evidence type="ECO:0000313" key="3">
    <source>
        <dbReference type="EMBL" id="RXN05997.1"/>
    </source>
</evidence>
<dbReference type="EMBL" id="QBIY01013383">
    <property type="protein sequence ID" value="RXN05997.1"/>
    <property type="molecule type" value="Genomic_DNA"/>
</dbReference>
<dbReference type="InterPro" id="IPR012337">
    <property type="entry name" value="RNaseH-like_sf"/>
</dbReference>
<dbReference type="STRING" id="84645.A0A498LK61"/>
<dbReference type="PANTHER" id="PTHR47611">
    <property type="entry name" value="HAT DIMERISATION DOMAIN, C-TERMINAL"/>
    <property type="match status" value="1"/>
</dbReference>
<dbReference type="Pfam" id="PF05699">
    <property type="entry name" value="Dimer_Tnp_hAT"/>
    <property type="match status" value="1"/>
</dbReference>
<evidence type="ECO:0000256" key="1">
    <source>
        <dbReference type="SAM" id="MobiDB-lite"/>
    </source>
</evidence>
<protein>
    <submittedName>
        <fullName evidence="3">Zinc finger BED domain-containing 1-like protein</fullName>
    </submittedName>
</protein>
<organism evidence="3 4">
    <name type="scientific">Labeo rohita</name>
    <name type="common">Indian major carp</name>
    <name type="synonym">Cyprinus rohita</name>
    <dbReference type="NCBI Taxonomy" id="84645"/>
    <lineage>
        <taxon>Eukaryota</taxon>
        <taxon>Metazoa</taxon>
        <taxon>Chordata</taxon>
        <taxon>Craniata</taxon>
        <taxon>Vertebrata</taxon>
        <taxon>Euteleostomi</taxon>
        <taxon>Actinopterygii</taxon>
        <taxon>Neopterygii</taxon>
        <taxon>Teleostei</taxon>
        <taxon>Ostariophysi</taxon>
        <taxon>Cypriniformes</taxon>
        <taxon>Cyprinidae</taxon>
        <taxon>Labeoninae</taxon>
        <taxon>Labeonini</taxon>
        <taxon>Labeo</taxon>
    </lineage>
</organism>
<gene>
    <name evidence="3" type="ORF">ROHU_012478</name>
</gene>
<dbReference type="GO" id="GO:0046983">
    <property type="term" value="F:protein dimerization activity"/>
    <property type="evidence" value="ECO:0007669"/>
    <property type="project" value="InterPro"/>
</dbReference>
<dbReference type="Proteomes" id="UP000290572">
    <property type="component" value="Unassembled WGS sequence"/>
</dbReference>
<dbReference type="InterPro" id="IPR008906">
    <property type="entry name" value="HATC_C_dom"/>
</dbReference>
<comment type="caution">
    <text evidence="3">The sequence shown here is derived from an EMBL/GenBank/DDBJ whole genome shotgun (WGS) entry which is preliminary data.</text>
</comment>
<name>A0A498LK61_LABRO</name>
<feature type="region of interest" description="Disordered" evidence="1">
    <location>
        <begin position="34"/>
        <end position="59"/>
    </location>
</feature>
<evidence type="ECO:0000313" key="4">
    <source>
        <dbReference type="Proteomes" id="UP000290572"/>
    </source>
</evidence>
<feature type="domain" description="HAT C-terminal dimerisation" evidence="2">
    <location>
        <begin position="96"/>
        <end position="173"/>
    </location>
</feature>
<feature type="compositionally biased region" description="Polar residues" evidence="1">
    <location>
        <begin position="37"/>
        <end position="56"/>
    </location>
</feature>
<reference evidence="3 4" key="1">
    <citation type="submission" date="2018-03" db="EMBL/GenBank/DDBJ databases">
        <title>Draft genome sequence of Rohu Carp (Labeo rohita).</title>
        <authorList>
            <person name="Das P."/>
            <person name="Kushwaha B."/>
            <person name="Joshi C.G."/>
            <person name="Kumar D."/>
            <person name="Nagpure N.S."/>
            <person name="Sahoo L."/>
            <person name="Das S.P."/>
            <person name="Bit A."/>
            <person name="Patnaik S."/>
            <person name="Meher P.K."/>
            <person name="Jayasankar P."/>
            <person name="Koringa P.G."/>
            <person name="Patel N.V."/>
            <person name="Hinsu A.T."/>
            <person name="Kumar R."/>
            <person name="Pandey M."/>
            <person name="Agarwal S."/>
            <person name="Srivastava S."/>
            <person name="Singh M."/>
            <person name="Iquebal M.A."/>
            <person name="Jaiswal S."/>
            <person name="Angadi U.B."/>
            <person name="Kumar N."/>
            <person name="Raza M."/>
            <person name="Shah T.M."/>
            <person name="Rai A."/>
            <person name="Jena J.K."/>
        </authorList>
    </citation>
    <scope>NUCLEOTIDE SEQUENCE [LARGE SCALE GENOMIC DNA]</scope>
    <source>
        <strain evidence="3">DASCIFA01</strain>
        <tissue evidence="3">Testis</tissue>
    </source>
</reference>
<proteinExistence type="predicted"/>
<evidence type="ECO:0000259" key="2">
    <source>
        <dbReference type="Pfam" id="PF05699"/>
    </source>
</evidence>
<sequence>MATADAGDPSTELEPPPLSLKSPVWKYFGFPSHASGEGSSQNPAEDTVTVATSGGSPPTKRTALSELFGDFFSTASTASSSETKPWPDVVKDEIQLYKMVKVISVDSNPLKWWKDNENQYPNLSKLAKRYLAVQATSVASERVFSTAGDIVTSQRAALSTENVDILIFLKKNMKL</sequence>
<accession>A0A498LK61</accession>
<dbReference type="AlphaFoldDB" id="A0A498LK61"/>